<dbReference type="AlphaFoldDB" id="A0A2T3M989"/>
<reference evidence="2 3" key="1">
    <citation type="submission" date="2018-03" db="EMBL/GenBank/DDBJ databases">
        <title>Whole genome sequencing of Histamine producing bacteria.</title>
        <authorList>
            <person name="Butler K."/>
        </authorList>
    </citation>
    <scope>NUCLEOTIDE SEQUENCE [LARGE SCALE GENOMIC DNA]</scope>
    <source>
        <strain evidence="2 3">ATCC 33979</strain>
    </source>
</reference>
<feature type="signal peptide" evidence="1">
    <location>
        <begin position="1"/>
        <end position="27"/>
    </location>
</feature>
<dbReference type="RefSeq" id="WP_045067998.1">
    <property type="nucleotide sequence ID" value="NZ_JZSL01000001.1"/>
</dbReference>
<organism evidence="2 3">
    <name type="scientific">Photobacterium leiognathi</name>
    <dbReference type="NCBI Taxonomy" id="553611"/>
    <lineage>
        <taxon>Bacteria</taxon>
        <taxon>Pseudomonadati</taxon>
        <taxon>Pseudomonadota</taxon>
        <taxon>Gammaproteobacteria</taxon>
        <taxon>Vibrionales</taxon>
        <taxon>Vibrionaceae</taxon>
        <taxon>Photobacterium</taxon>
    </lineage>
</organism>
<evidence type="ECO:0000256" key="1">
    <source>
        <dbReference type="SAM" id="SignalP"/>
    </source>
</evidence>
<dbReference type="EMBL" id="PYOJ01000014">
    <property type="protein sequence ID" value="PSV89171.1"/>
    <property type="molecule type" value="Genomic_DNA"/>
</dbReference>
<accession>A0A2T3M989</accession>
<gene>
    <name evidence="2" type="ORF">CTM89_12405</name>
</gene>
<protein>
    <recommendedName>
        <fullName evidence="4">YjbH domain-containing protein</fullName>
    </recommendedName>
</protein>
<evidence type="ECO:0000313" key="2">
    <source>
        <dbReference type="EMBL" id="PSV89171.1"/>
    </source>
</evidence>
<dbReference type="Pfam" id="PF06082">
    <property type="entry name" value="YjbH"/>
    <property type="match status" value="2"/>
</dbReference>
<evidence type="ECO:0008006" key="4">
    <source>
        <dbReference type="Google" id="ProtNLM"/>
    </source>
</evidence>
<dbReference type="Proteomes" id="UP000240410">
    <property type="component" value="Unassembled WGS sequence"/>
</dbReference>
<dbReference type="OrthoDB" id="5392628at2"/>
<dbReference type="STRING" id="553611.GCA_001557755_03818"/>
<keyword evidence="1" id="KW-0732">Signal</keyword>
<name>A0A2T3M989_PHOLE</name>
<proteinExistence type="predicted"/>
<feature type="chain" id="PRO_5015598049" description="YjbH domain-containing protein" evidence="1">
    <location>
        <begin position="28"/>
        <end position="719"/>
    </location>
</feature>
<sequence>MNSLPSLHHSLLSLSVLAVLTSPQVHASPVDILPSSQSYTGLMFTPNAQVIKTGDISLSFHQGVPFRNNISQWDNWFFATGLFPFIEVGGRIVAKNYSCNGYTTKDKDCLRDLSASAKFQLPYIYDLTGFNIAIGAQDIGGAANNFDTKYIVADKTFDALSLRLSGGYGSSVLANGIMDGPFAGAEWQPLSFIQLTAEYDAAEFNSNAKLFTPQGLLPWGSQLSLDYQLYTGHERSEQDVWGVNFSVPLMGYNDNKALDLATSKNEQLAHKVNQQLAESSTASLANLIDALKNEGFINLNVGYHNNKMVIALENRRYNHNQMDGVGVALGIIASKAGEGVFSDLAALIKQSDNTAKITNTQDQNIELILLTNGLPMFTVNTESQCYREFIQSDVPCDQLSFNTISAKPNFDQTTWLYQTMNNGFGRSQVILSPALNHRTATEYGFFDYSLALAANIYTPLWQGAAVDLRYMVPIANSDDFDEGALWHQQAFENKLDRALVHQAFKLPQNIITQFSGGYMMGGYWGGVNETQWYSPQGSHMLGFEASKFVPKDEYDSRGRKIDDKQSLIANYTYSLPEYNWQLGLQAGEYFQGDVGARVTSNHWLGDTKLSINYLTTKAKGSNEYEDFVAVSIAIPLTPWRDMKPNYVQVRGIDQFVYSLQTRVGESHNNLNTGLGATSDLQHNIVRQYENRGRLSPAYFKANIQRLRNAYIKYVKVTVE</sequence>
<evidence type="ECO:0000313" key="3">
    <source>
        <dbReference type="Proteomes" id="UP000240410"/>
    </source>
</evidence>
<comment type="caution">
    <text evidence="2">The sequence shown here is derived from an EMBL/GenBank/DDBJ whole genome shotgun (WGS) entry which is preliminary data.</text>
</comment>
<dbReference type="InterPro" id="IPR010344">
    <property type="entry name" value="YbjH"/>
</dbReference>